<protein>
    <submittedName>
        <fullName evidence="2">Uncharacterized protein</fullName>
    </submittedName>
</protein>
<evidence type="ECO:0000313" key="3">
    <source>
        <dbReference type="Proteomes" id="UP001221757"/>
    </source>
</evidence>
<feature type="non-terminal residue" evidence="2">
    <location>
        <position position="110"/>
    </location>
</feature>
<reference evidence="2" key="1">
    <citation type="submission" date="2023-03" db="EMBL/GenBank/DDBJ databases">
        <title>Massive genome expansion in bonnet fungi (Mycena s.s.) driven by repeated elements and novel gene families across ecological guilds.</title>
        <authorList>
            <consortium name="Lawrence Berkeley National Laboratory"/>
            <person name="Harder C.B."/>
            <person name="Miyauchi S."/>
            <person name="Viragh M."/>
            <person name="Kuo A."/>
            <person name="Thoen E."/>
            <person name="Andreopoulos B."/>
            <person name="Lu D."/>
            <person name="Skrede I."/>
            <person name="Drula E."/>
            <person name="Henrissat B."/>
            <person name="Morin E."/>
            <person name="Kohler A."/>
            <person name="Barry K."/>
            <person name="LaButti K."/>
            <person name="Morin E."/>
            <person name="Salamov A."/>
            <person name="Lipzen A."/>
            <person name="Mereny Z."/>
            <person name="Hegedus B."/>
            <person name="Baldrian P."/>
            <person name="Stursova M."/>
            <person name="Weitz H."/>
            <person name="Taylor A."/>
            <person name="Grigoriev I.V."/>
            <person name="Nagy L.G."/>
            <person name="Martin F."/>
            <person name="Kauserud H."/>
        </authorList>
    </citation>
    <scope>NUCLEOTIDE SEQUENCE</scope>
    <source>
        <strain evidence="2">CBHHK067</strain>
    </source>
</reference>
<name>A0AAD7CUY1_MYCRO</name>
<sequence length="110" mass="12208">MQSSQGTGNLGKTSKGCDEKRGVTGDSNKNAQQTLHGSVSRYTPARHRALVALRCASSHRPFNAVRDPYYLEEVELLRPGTKVPSPRTVSRDIHTLYEAGSKMVKEYFKV</sequence>
<feature type="compositionally biased region" description="Polar residues" evidence="1">
    <location>
        <begin position="25"/>
        <end position="41"/>
    </location>
</feature>
<organism evidence="2 3">
    <name type="scientific">Mycena rosella</name>
    <name type="common">Pink bonnet</name>
    <name type="synonym">Agaricus rosellus</name>
    <dbReference type="NCBI Taxonomy" id="1033263"/>
    <lineage>
        <taxon>Eukaryota</taxon>
        <taxon>Fungi</taxon>
        <taxon>Dikarya</taxon>
        <taxon>Basidiomycota</taxon>
        <taxon>Agaricomycotina</taxon>
        <taxon>Agaricomycetes</taxon>
        <taxon>Agaricomycetidae</taxon>
        <taxon>Agaricales</taxon>
        <taxon>Marasmiineae</taxon>
        <taxon>Mycenaceae</taxon>
        <taxon>Mycena</taxon>
    </lineage>
</organism>
<evidence type="ECO:0000256" key="1">
    <source>
        <dbReference type="SAM" id="MobiDB-lite"/>
    </source>
</evidence>
<comment type="caution">
    <text evidence="2">The sequence shown here is derived from an EMBL/GenBank/DDBJ whole genome shotgun (WGS) entry which is preliminary data.</text>
</comment>
<feature type="region of interest" description="Disordered" evidence="1">
    <location>
        <begin position="1"/>
        <end position="43"/>
    </location>
</feature>
<keyword evidence="3" id="KW-1185">Reference proteome</keyword>
<evidence type="ECO:0000313" key="2">
    <source>
        <dbReference type="EMBL" id="KAJ7664254.1"/>
    </source>
</evidence>
<feature type="compositionally biased region" description="Polar residues" evidence="1">
    <location>
        <begin position="1"/>
        <end position="12"/>
    </location>
</feature>
<proteinExistence type="predicted"/>
<accession>A0AAD7CUY1</accession>
<dbReference type="Proteomes" id="UP001221757">
    <property type="component" value="Unassembled WGS sequence"/>
</dbReference>
<dbReference type="AlphaFoldDB" id="A0AAD7CUY1"/>
<gene>
    <name evidence="2" type="ORF">B0H17DRAFT_858666</name>
</gene>
<dbReference type="EMBL" id="JARKIE010000224">
    <property type="protein sequence ID" value="KAJ7664254.1"/>
    <property type="molecule type" value="Genomic_DNA"/>
</dbReference>